<keyword evidence="2" id="KW-1133">Transmembrane helix</keyword>
<dbReference type="AlphaFoldDB" id="A0A5C1QL34"/>
<feature type="transmembrane region" description="Helical" evidence="2">
    <location>
        <begin position="6"/>
        <end position="30"/>
    </location>
</feature>
<dbReference type="OrthoDB" id="9903248at2"/>
<accession>A0A5C1QL34</accession>
<organism evidence="3 4">
    <name type="scientific">Oceanispirochaeta crateris</name>
    <dbReference type="NCBI Taxonomy" id="2518645"/>
    <lineage>
        <taxon>Bacteria</taxon>
        <taxon>Pseudomonadati</taxon>
        <taxon>Spirochaetota</taxon>
        <taxon>Spirochaetia</taxon>
        <taxon>Spirochaetales</taxon>
        <taxon>Spirochaetaceae</taxon>
        <taxon>Oceanispirochaeta</taxon>
    </lineage>
</organism>
<dbReference type="Proteomes" id="UP000324209">
    <property type="component" value="Chromosome"/>
</dbReference>
<dbReference type="RefSeq" id="WP_149485740.1">
    <property type="nucleotide sequence ID" value="NZ_CP036150.1"/>
</dbReference>
<evidence type="ECO:0000256" key="2">
    <source>
        <dbReference type="SAM" id="Phobius"/>
    </source>
</evidence>
<reference evidence="3 4" key="1">
    <citation type="submission" date="2019-02" db="EMBL/GenBank/DDBJ databases">
        <title>Complete Genome Sequence and Methylome Analysis of free living Spirochaetas.</title>
        <authorList>
            <person name="Fomenkov A."/>
            <person name="Dubinina G."/>
            <person name="Leshcheva N."/>
            <person name="Mikheeva N."/>
            <person name="Grabovich M."/>
            <person name="Vincze T."/>
            <person name="Roberts R.J."/>
        </authorList>
    </citation>
    <scope>NUCLEOTIDE SEQUENCE [LARGE SCALE GENOMIC DNA]</scope>
    <source>
        <strain evidence="3 4">K2</strain>
    </source>
</reference>
<sequence length="242" mass="26504">MESSEYLIKAVFFSLLLHAFVLYLFALFAFKPMIQDVYPSISVTLRQVVTADVYKSEVKESNDSSVSMEEALPSKILPVINEVEEPISEERPLPEVTDSVVSELVSAPQTSAAMESPVENQGVESSFSSPLGANVSDSQPIDENPLDVEWEGHSARVLSIPDPNFRLPIGGILPREVLVSFSVLKDGTVGFVQIPPPGTGSISLDQQIRSYVLSFLFESTANDGDRKGVFRLRLTPQESDNP</sequence>
<proteinExistence type="predicted"/>
<keyword evidence="2" id="KW-0812">Transmembrane</keyword>
<dbReference type="EMBL" id="CP036150">
    <property type="protein sequence ID" value="QEN07660.1"/>
    <property type="molecule type" value="Genomic_DNA"/>
</dbReference>
<gene>
    <name evidence="3" type="ORF">EXM22_06525</name>
</gene>
<feature type="region of interest" description="Disordered" evidence="1">
    <location>
        <begin position="110"/>
        <end position="130"/>
    </location>
</feature>
<dbReference type="KEGG" id="ock:EXM22_06525"/>
<evidence type="ECO:0000313" key="4">
    <source>
        <dbReference type="Proteomes" id="UP000324209"/>
    </source>
</evidence>
<protein>
    <submittedName>
        <fullName evidence="3">Uncharacterized protein</fullName>
    </submittedName>
</protein>
<keyword evidence="2" id="KW-0472">Membrane</keyword>
<name>A0A5C1QL34_9SPIO</name>
<evidence type="ECO:0000313" key="3">
    <source>
        <dbReference type="EMBL" id="QEN07660.1"/>
    </source>
</evidence>
<evidence type="ECO:0000256" key="1">
    <source>
        <dbReference type="SAM" id="MobiDB-lite"/>
    </source>
</evidence>
<keyword evidence="4" id="KW-1185">Reference proteome</keyword>